<name>A0AAJ1QGM3_9FLAO</name>
<accession>A0AAJ1QGM3</accession>
<reference evidence="3" key="1">
    <citation type="submission" date="2020-06" db="EMBL/GenBank/DDBJ databases">
        <authorList>
            <person name="Dong N."/>
        </authorList>
    </citation>
    <scope>NUCLEOTIDE SEQUENCE</scope>
    <source>
        <strain evidence="3">R655-4</strain>
    </source>
</reference>
<feature type="compositionally biased region" description="Polar residues" evidence="1">
    <location>
        <begin position="144"/>
        <end position="156"/>
    </location>
</feature>
<evidence type="ECO:0000313" key="4">
    <source>
        <dbReference type="Proteomes" id="UP001170959"/>
    </source>
</evidence>
<comment type="caution">
    <text evidence="3">The sequence shown here is derived from an EMBL/GenBank/DDBJ whole genome shotgun (WGS) entry which is preliminary data.</text>
</comment>
<organism evidence="3 4">
    <name type="scientific">Empedobacter brevis</name>
    <dbReference type="NCBI Taxonomy" id="247"/>
    <lineage>
        <taxon>Bacteria</taxon>
        <taxon>Pseudomonadati</taxon>
        <taxon>Bacteroidota</taxon>
        <taxon>Flavobacteriia</taxon>
        <taxon>Flavobacteriales</taxon>
        <taxon>Weeksellaceae</taxon>
        <taxon>Empedobacter</taxon>
    </lineage>
</organism>
<protein>
    <submittedName>
        <fullName evidence="3">DUF4373 domain-containing protein</fullName>
    </submittedName>
</protein>
<feature type="compositionally biased region" description="Basic and acidic residues" evidence="1">
    <location>
        <begin position="178"/>
        <end position="191"/>
    </location>
</feature>
<dbReference type="InterPro" id="IPR025400">
    <property type="entry name" value="Lin1244/Lin1753-like_N"/>
</dbReference>
<feature type="domain" description="Lin1244/Lin1753-like N-terminal" evidence="2">
    <location>
        <begin position="7"/>
        <end position="91"/>
    </location>
</feature>
<dbReference type="Pfam" id="PF14297">
    <property type="entry name" value="Lin1244_N"/>
    <property type="match status" value="1"/>
</dbReference>
<proteinExistence type="predicted"/>
<dbReference type="RefSeq" id="WP_286494107.1">
    <property type="nucleotide sequence ID" value="NZ_JACAGJ010000008.1"/>
</dbReference>
<dbReference type="EMBL" id="JACAGJ010000008">
    <property type="protein sequence ID" value="MDM1073663.1"/>
    <property type="molecule type" value="Genomic_DNA"/>
</dbReference>
<feature type="region of interest" description="Disordered" evidence="1">
    <location>
        <begin position="267"/>
        <end position="297"/>
    </location>
</feature>
<dbReference type="Proteomes" id="UP001170959">
    <property type="component" value="Unassembled WGS sequence"/>
</dbReference>
<sequence length="309" mass="36047">MAKNKFYFSHDGGARNDDKMIAVRMKHKAEGYAVYFMILEKMLESSDYILFKDYNVLAFDFRVGSDLVKSIVEDFGLFEFTDDNKSFYSKSFKSRMEPLENLRKQRREAGLKSAEKRAKSTKNQQNPTVVERSLTKNPTKESKVNNNTNVLLQKPTNTREENFEEENSQNQNSTFKNFQEEKEKSSAKKEKELESVKNFLVENGADYTDVSEWFRKRIEERKATTRYYAEKFILECKKNNISVREGVYACAFNGWVNFNPQWVINQKESNSKSSKNGSKEKQSDDPNDPKVGKENLSAYEKLRQQMARG</sequence>
<feature type="compositionally biased region" description="Basic and acidic residues" evidence="1">
    <location>
        <begin position="277"/>
        <end position="293"/>
    </location>
</feature>
<reference evidence="3" key="2">
    <citation type="journal article" date="2022" name="Sci. Total Environ.">
        <title>Prevalence, transmission, and molecular epidemiology of tet(X)-positive bacteria among humans, animals, and environmental niches in China: An epidemiological, and genomic-based study.</title>
        <authorList>
            <person name="Dong N."/>
            <person name="Zeng Y."/>
            <person name="Cai C."/>
            <person name="Sun C."/>
            <person name="Lu J."/>
            <person name="Liu C."/>
            <person name="Zhou H."/>
            <person name="Sun Q."/>
            <person name="Shu L."/>
            <person name="Wang H."/>
            <person name="Wang Y."/>
            <person name="Wang S."/>
            <person name="Wu C."/>
            <person name="Chan E.W."/>
            <person name="Chen G."/>
            <person name="Shen Z."/>
            <person name="Chen S."/>
            <person name="Zhang R."/>
        </authorList>
    </citation>
    <scope>NUCLEOTIDE SEQUENCE</scope>
    <source>
        <strain evidence="3">R655-4</strain>
    </source>
</reference>
<evidence type="ECO:0000259" key="2">
    <source>
        <dbReference type="Pfam" id="PF14297"/>
    </source>
</evidence>
<feature type="compositionally biased region" description="Low complexity" evidence="1">
    <location>
        <begin position="267"/>
        <end position="276"/>
    </location>
</feature>
<evidence type="ECO:0000313" key="3">
    <source>
        <dbReference type="EMBL" id="MDM1073663.1"/>
    </source>
</evidence>
<evidence type="ECO:0000256" key="1">
    <source>
        <dbReference type="SAM" id="MobiDB-lite"/>
    </source>
</evidence>
<feature type="compositionally biased region" description="Basic and acidic residues" evidence="1">
    <location>
        <begin position="107"/>
        <end position="118"/>
    </location>
</feature>
<dbReference type="AlphaFoldDB" id="A0AAJ1QGM3"/>
<feature type="region of interest" description="Disordered" evidence="1">
    <location>
        <begin position="107"/>
        <end position="191"/>
    </location>
</feature>
<gene>
    <name evidence="3" type="ORF">HX001_14330</name>
</gene>